<dbReference type="AlphaFoldDB" id="A0A9D4XPG5"/>
<evidence type="ECO:0000313" key="9">
    <source>
        <dbReference type="Proteomes" id="UP001058974"/>
    </source>
</evidence>
<dbReference type="EMBL" id="JAMSHJ010000003">
    <property type="protein sequence ID" value="KAI5424292.1"/>
    <property type="molecule type" value="Genomic_DNA"/>
</dbReference>
<dbReference type="Proteomes" id="UP001058974">
    <property type="component" value="Chromosome 3"/>
</dbReference>
<accession>A0A9D4XPG5</accession>
<dbReference type="SUPFAM" id="SSF55008">
    <property type="entry name" value="HMA, heavy metal-associated domain"/>
    <property type="match status" value="1"/>
</dbReference>
<dbReference type="Gramene" id="Psat03G0047300-T1">
    <property type="protein sequence ID" value="KAI5424292.1"/>
    <property type="gene ID" value="KIW84_030473"/>
</dbReference>
<evidence type="ECO:0000256" key="6">
    <source>
        <dbReference type="SAM" id="MobiDB-lite"/>
    </source>
</evidence>
<dbReference type="PANTHER" id="PTHR45868">
    <property type="entry name" value="HEAVY METAL-ASSOCIATED ISOPRENYLATED PLANT PROTEIN 33-RELATED"/>
    <property type="match status" value="1"/>
</dbReference>
<evidence type="ECO:0000256" key="4">
    <source>
        <dbReference type="ARBA" id="ARBA00023289"/>
    </source>
</evidence>
<evidence type="ECO:0000259" key="7">
    <source>
        <dbReference type="PROSITE" id="PS50846"/>
    </source>
</evidence>
<keyword evidence="3" id="KW-0449">Lipoprotein</keyword>
<evidence type="ECO:0000256" key="2">
    <source>
        <dbReference type="ARBA" id="ARBA00022723"/>
    </source>
</evidence>
<dbReference type="PROSITE" id="PS50846">
    <property type="entry name" value="HMA_2"/>
    <property type="match status" value="1"/>
</dbReference>
<name>A0A9D4XPG5_PEA</name>
<feature type="region of interest" description="Disordered" evidence="6">
    <location>
        <begin position="76"/>
        <end position="127"/>
    </location>
</feature>
<dbReference type="InterPro" id="IPR036163">
    <property type="entry name" value="HMA_dom_sf"/>
</dbReference>
<dbReference type="Gramene" id="Psat0s1241g0040.1">
    <property type="protein sequence ID" value="Psat0s1241g0040.1.cds"/>
    <property type="gene ID" value="Psat0s1241g0040"/>
</dbReference>
<reference evidence="8 9" key="1">
    <citation type="journal article" date="2022" name="Nat. Genet.">
        <title>Improved pea reference genome and pan-genome highlight genomic features and evolutionary characteristics.</title>
        <authorList>
            <person name="Yang T."/>
            <person name="Liu R."/>
            <person name="Luo Y."/>
            <person name="Hu S."/>
            <person name="Wang D."/>
            <person name="Wang C."/>
            <person name="Pandey M.K."/>
            <person name="Ge S."/>
            <person name="Xu Q."/>
            <person name="Li N."/>
            <person name="Li G."/>
            <person name="Huang Y."/>
            <person name="Saxena R.K."/>
            <person name="Ji Y."/>
            <person name="Li M."/>
            <person name="Yan X."/>
            <person name="He Y."/>
            <person name="Liu Y."/>
            <person name="Wang X."/>
            <person name="Xiang C."/>
            <person name="Varshney R.K."/>
            <person name="Ding H."/>
            <person name="Gao S."/>
            <person name="Zong X."/>
        </authorList>
    </citation>
    <scope>NUCLEOTIDE SEQUENCE [LARGE SCALE GENOMIC DNA]</scope>
    <source>
        <strain evidence="8 9">cv. Zhongwan 6</strain>
    </source>
</reference>
<protein>
    <recommendedName>
        <fullName evidence="7">HMA domain-containing protein</fullName>
    </recommendedName>
</protein>
<dbReference type="InterPro" id="IPR006121">
    <property type="entry name" value="HMA_dom"/>
</dbReference>
<dbReference type="OrthoDB" id="1110082at2759"/>
<proteinExistence type="inferred from homology"/>
<keyword evidence="1" id="KW-0488">Methylation</keyword>
<dbReference type="CDD" id="cd00371">
    <property type="entry name" value="HMA"/>
    <property type="match status" value="1"/>
</dbReference>
<evidence type="ECO:0000256" key="5">
    <source>
        <dbReference type="ARBA" id="ARBA00024045"/>
    </source>
</evidence>
<dbReference type="GO" id="GO:0046872">
    <property type="term" value="F:metal ion binding"/>
    <property type="evidence" value="ECO:0007669"/>
    <property type="project" value="UniProtKB-KW"/>
</dbReference>
<comment type="caution">
    <text evidence="8">The sequence shown here is derived from an EMBL/GenBank/DDBJ whole genome shotgun (WGS) entry which is preliminary data.</text>
</comment>
<organism evidence="8 9">
    <name type="scientific">Pisum sativum</name>
    <name type="common">Garden pea</name>
    <name type="synonym">Lathyrus oleraceus</name>
    <dbReference type="NCBI Taxonomy" id="3888"/>
    <lineage>
        <taxon>Eukaryota</taxon>
        <taxon>Viridiplantae</taxon>
        <taxon>Streptophyta</taxon>
        <taxon>Embryophyta</taxon>
        <taxon>Tracheophyta</taxon>
        <taxon>Spermatophyta</taxon>
        <taxon>Magnoliopsida</taxon>
        <taxon>eudicotyledons</taxon>
        <taxon>Gunneridae</taxon>
        <taxon>Pentapetalae</taxon>
        <taxon>rosids</taxon>
        <taxon>fabids</taxon>
        <taxon>Fabales</taxon>
        <taxon>Fabaceae</taxon>
        <taxon>Papilionoideae</taxon>
        <taxon>50 kb inversion clade</taxon>
        <taxon>NPAAA clade</taxon>
        <taxon>Hologalegina</taxon>
        <taxon>IRL clade</taxon>
        <taxon>Fabeae</taxon>
        <taxon>Lathyrus</taxon>
    </lineage>
</organism>
<dbReference type="PANTHER" id="PTHR45868:SF93">
    <property type="entry name" value="OS12G0144600 PROTEIN"/>
    <property type="match status" value="1"/>
</dbReference>
<feature type="domain" description="HMA" evidence="7">
    <location>
        <begin position="9"/>
        <end position="72"/>
    </location>
</feature>
<dbReference type="Gene3D" id="3.30.70.100">
    <property type="match status" value="1"/>
</dbReference>
<keyword evidence="2" id="KW-0479">Metal-binding</keyword>
<sequence length="235" mass="26604">MSKQDFKKNQYCILKVNCICKGCEKKIKKLLIKIQGVDSINIDAEEGKVLVVGNVDPNEVINILKKSGKHAQICVTHNPKLPQPSKKKSSSNSNNEGNEHDNKGNDSVIPTHPHHSKGNNGNRNIGHTIPIHPMMNNGGGYHHHQRMQMQPSYGQQRFMPMPMMNQQNAHMSMIPPMHGMPHPSMMHGMQHPSMMHGMPHSSMMHGMQRPSMMHPSMMHGMPYPPMNYMTPPRHR</sequence>
<dbReference type="Pfam" id="PF00403">
    <property type="entry name" value="HMA"/>
    <property type="match status" value="1"/>
</dbReference>
<evidence type="ECO:0000313" key="8">
    <source>
        <dbReference type="EMBL" id="KAI5424292.1"/>
    </source>
</evidence>
<keyword evidence="9" id="KW-1185">Reference proteome</keyword>
<evidence type="ECO:0000256" key="1">
    <source>
        <dbReference type="ARBA" id="ARBA00022481"/>
    </source>
</evidence>
<evidence type="ECO:0000256" key="3">
    <source>
        <dbReference type="ARBA" id="ARBA00023288"/>
    </source>
</evidence>
<gene>
    <name evidence="8" type="ORF">KIW84_030473</name>
</gene>
<keyword evidence="4" id="KW-0636">Prenylation</keyword>
<comment type="similarity">
    <text evidence="5">Belongs to the HIPP family.</text>
</comment>